<reference evidence="4 5" key="1">
    <citation type="submission" date="2019-03" db="EMBL/GenBank/DDBJ databases">
        <authorList>
            <person name="Kim M.K.M."/>
        </authorList>
    </citation>
    <scope>NUCLEOTIDE SEQUENCE [LARGE SCALE GENOMIC DNA]</scope>
    <source>
        <strain evidence="4 5">17J68-15</strain>
    </source>
</reference>
<feature type="binding site" evidence="2">
    <location>
        <position position="348"/>
    </location>
    <ligand>
        <name>Zn(2+)</name>
        <dbReference type="ChEBI" id="CHEBI:29105"/>
        <note>catalytic</note>
    </ligand>
</feature>
<dbReference type="GO" id="GO:0008270">
    <property type="term" value="F:zinc ion binding"/>
    <property type="evidence" value="ECO:0007669"/>
    <property type="project" value="InterPro"/>
</dbReference>
<keyword evidence="2" id="KW-0479">Metal-binding</keyword>
<proteinExistence type="predicted"/>
<organism evidence="4 5">
    <name type="scientific">Flaviaesturariibacter aridisoli</name>
    <dbReference type="NCBI Taxonomy" id="2545761"/>
    <lineage>
        <taxon>Bacteria</taxon>
        <taxon>Pseudomonadati</taxon>
        <taxon>Bacteroidota</taxon>
        <taxon>Chitinophagia</taxon>
        <taxon>Chitinophagales</taxon>
        <taxon>Chitinophagaceae</taxon>
        <taxon>Flaviaestuariibacter</taxon>
    </lineage>
</organism>
<dbReference type="RefSeq" id="WP_131850413.1">
    <property type="nucleotide sequence ID" value="NZ_SKFH01000002.1"/>
</dbReference>
<dbReference type="PANTHER" id="PTHR45726">
    <property type="entry name" value="LEUKOTRIENE A-4 HYDROLASE"/>
    <property type="match status" value="1"/>
</dbReference>
<feature type="active site" description="Proton acceptor" evidence="1">
    <location>
        <position position="349"/>
    </location>
</feature>
<dbReference type="SUPFAM" id="SSF55486">
    <property type="entry name" value="Metalloproteases ('zincins'), catalytic domain"/>
    <property type="match status" value="1"/>
</dbReference>
<feature type="active site" description="Proton donor" evidence="1">
    <location>
        <position position="426"/>
    </location>
</feature>
<accession>A0A4R4E5R6</accession>
<keyword evidence="5" id="KW-1185">Reference proteome</keyword>
<dbReference type="AlphaFoldDB" id="A0A4R4E5R6"/>
<dbReference type="OrthoDB" id="9814383at2"/>
<gene>
    <name evidence="4" type="ORF">E0486_01715</name>
</gene>
<evidence type="ECO:0000313" key="5">
    <source>
        <dbReference type="Proteomes" id="UP000295164"/>
    </source>
</evidence>
<dbReference type="Gene3D" id="1.10.390.10">
    <property type="entry name" value="Neutral Protease Domain 2"/>
    <property type="match status" value="1"/>
</dbReference>
<comment type="caution">
    <text evidence="4">The sequence shown here is derived from an EMBL/GenBank/DDBJ whole genome shotgun (WGS) entry which is preliminary data.</text>
</comment>
<dbReference type="Pfam" id="PF01433">
    <property type="entry name" value="Peptidase_M1"/>
    <property type="match status" value="1"/>
</dbReference>
<dbReference type="Proteomes" id="UP000295164">
    <property type="component" value="Unassembled WGS sequence"/>
</dbReference>
<dbReference type="GO" id="GO:0008237">
    <property type="term" value="F:metallopeptidase activity"/>
    <property type="evidence" value="ECO:0007669"/>
    <property type="project" value="InterPro"/>
</dbReference>
<comment type="cofactor">
    <cofactor evidence="2">
        <name>Zn(2+)</name>
        <dbReference type="ChEBI" id="CHEBI:29105"/>
    </cofactor>
    <text evidence="2">Binds 1 zinc ion per subunit.</text>
</comment>
<sequence length="919" mass="105635">MKRLLPVLLSLAALTAKGQQASWQQRTDYSIDVTLDAATKSLDGFERLIYHNASPDTLRFIWFHLWPNAFKNDRTAFTDQQLRNGDTRYYFAGKDEHGYINRLDFRVDGAAARTEDHPHWIDVVKLLLPAPLPPGGTANITTPFHVKLPYNFSRGGFAGNSFQVTQWYPKPAVYDASGWHPMPYLDQGEFYGEFGSYDVRITLARAYRLAATGRPGPTQDLSDLIDESAPAKPKPLQTYRFRQDNIHDFAWFADTGFIVKSDTCRLPSGKVIDVSTYYTKAEKQYWDSSLLYAKAALRFYSAEVGDYPYDVCKVVQGPEAFGGGMEYPTITVIEPIRSAQELDITIAHEIGHNWFYGALANNERDAPWLDEGFNTYFERKYAHARYRNDGDVEELLYLTLERQKRAVPIATPADSMTDANYNLVTYFKTARWLEGIERDLGRDSMRQLMQAWYSEHRFRHVQPDDFFRHLQRWTPGSANEYKAQVYRQSALPIQRLRPRSALLTPLWPKSYSNYLAAPQRNAWLLAPAFGVNQYDRFMIGLIFTNYLLPPPKLRLLLLPLYATGPKQWNGLGRLSYSMYPDRGPKRIELFTAASTFSYNEFTDDKDRRFTARFFKVAPGAELEFRNRDGRSLQRRLLHWKSYFIGEQPFRISYDSVFTATDTTLALNTTKRDLRYSVHQLAFRIDNIRVLYPYSAAAWVQTSAYFTRLHLEGNYFFNYPKGGGLSLRAFAGKLLYDRHRNDYPYGLFPGRFFLSMSGASGEEDYTYSHYFVGRSAFEGITSQQIAIRDGGFKMRTPLLSQPVGQSDDWLTALNFNTSIPDAVNPLRVLPIKVPLHLFFDIGTQAGAWESGATGGRFLFEGGLHLPVAGGLVNFYFPIVYSKVYREYAQSMYPKNRFFKTMTFSIDLQRTSGLIKNQRLF</sequence>
<evidence type="ECO:0000259" key="3">
    <source>
        <dbReference type="Pfam" id="PF01433"/>
    </source>
</evidence>
<dbReference type="EMBL" id="SKFH01000002">
    <property type="protein sequence ID" value="TCZ74367.1"/>
    <property type="molecule type" value="Genomic_DNA"/>
</dbReference>
<feature type="binding site" evidence="2">
    <location>
        <position position="352"/>
    </location>
    <ligand>
        <name>Zn(2+)</name>
        <dbReference type="ChEBI" id="CHEBI:29105"/>
        <note>catalytic</note>
    </ligand>
</feature>
<protein>
    <submittedName>
        <fullName evidence="4">M1 family peptidase</fullName>
    </submittedName>
</protein>
<evidence type="ECO:0000256" key="2">
    <source>
        <dbReference type="PIRSR" id="PIRSR634015-3"/>
    </source>
</evidence>
<dbReference type="InterPro" id="IPR027268">
    <property type="entry name" value="Peptidase_M4/M1_CTD_sf"/>
</dbReference>
<feature type="binding site" evidence="2">
    <location>
        <position position="371"/>
    </location>
    <ligand>
        <name>Zn(2+)</name>
        <dbReference type="ChEBI" id="CHEBI:29105"/>
        <note>catalytic</note>
    </ligand>
</feature>
<dbReference type="InterPro" id="IPR034015">
    <property type="entry name" value="M1_LTA4H"/>
</dbReference>
<dbReference type="InterPro" id="IPR014782">
    <property type="entry name" value="Peptidase_M1_dom"/>
</dbReference>
<evidence type="ECO:0000256" key="1">
    <source>
        <dbReference type="PIRSR" id="PIRSR634015-1"/>
    </source>
</evidence>
<keyword evidence="2" id="KW-0862">Zinc</keyword>
<dbReference type="CDD" id="cd09604">
    <property type="entry name" value="M1_APN_like"/>
    <property type="match status" value="1"/>
</dbReference>
<evidence type="ECO:0000313" key="4">
    <source>
        <dbReference type="EMBL" id="TCZ74367.1"/>
    </source>
</evidence>
<dbReference type="PANTHER" id="PTHR45726:SF3">
    <property type="entry name" value="LEUKOTRIENE A-4 HYDROLASE"/>
    <property type="match status" value="1"/>
</dbReference>
<feature type="domain" description="Peptidase M1 membrane alanine aminopeptidase" evidence="3">
    <location>
        <begin position="306"/>
        <end position="472"/>
    </location>
</feature>
<name>A0A4R4E5R6_9BACT</name>